<dbReference type="InterPro" id="IPR018445">
    <property type="entry name" value="Put_Phosphate_transp_reg"/>
</dbReference>
<dbReference type="Pfam" id="PF01865">
    <property type="entry name" value="PhoU_div"/>
    <property type="match status" value="1"/>
</dbReference>
<sequence length="216" mass="24899">MKIDRFFQFFLPRETKFLPLLNGQADDIVKASSELVLFTTCQEPERRQEIYAGIKSLEQHCDTLTNRILDELNNTFITPFDREDIHTLASQLDDVLDIITGAAKRTVLYRPRYMHPSAGELAAIIARSAECLSSAIRELATVRRDPTVVKTECRKLHELENQADDIYENYVTLLFREEQNAIELLKQVEIIQFLENATDKAYRVSDTLKTIVVKYA</sequence>
<dbReference type="PANTHER" id="PTHR37298:SF1">
    <property type="entry name" value="UPF0111 PROTEIN YKAA"/>
    <property type="match status" value="1"/>
</dbReference>
<gene>
    <name evidence="2" type="ORF">NQ519_01650</name>
</gene>
<dbReference type="RefSeq" id="WP_026076338.1">
    <property type="nucleotide sequence ID" value="NZ_CP102252.1"/>
</dbReference>
<comment type="similarity">
    <text evidence="1">Belongs to the UPF0111 family.</text>
</comment>
<evidence type="ECO:0000256" key="1">
    <source>
        <dbReference type="ARBA" id="ARBA00008591"/>
    </source>
</evidence>
<reference evidence="2" key="1">
    <citation type="journal article" date="2022" name="Cell">
        <title>Design, construction, and in vivo augmentation of a complex gut microbiome.</title>
        <authorList>
            <person name="Cheng A.G."/>
            <person name="Ho P.Y."/>
            <person name="Aranda-Diaz A."/>
            <person name="Jain S."/>
            <person name="Yu F.B."/>
            <person name="Meng X."/>
            <person name="Wang M."/>
            <person name="Iakiviak M."/>
            <person name="Nagashima K."/>
            <person name="Zhao A."/>
            <person name="Murugkar P."/>
            <person name="Patil A."/>
            <person name="Atabakhsh K."/>
            <person name="Weakley A."/>
            <person name="Yan J."/>
            <person name="Brumbaugh A.R."/>
            <person name="Higginbottom S."/>
            <person name="Dimas A."/>
            <person name="Shiver A.L."/>
            <person name="Deutschbauer A."/>
            <person name="Neff N."/>
            <person name="Sonnenburg J.L."/>
            <person name="Huang K.C."/>
            <person name="Fischbach M.A."/>
        </authorList>
    </citation>
    <scope>NUCLEOTIDE SEQUENCE</scope>
    <source>
        <strain evidence="2">JC50</strain>
    </source>
</reference>
<evidence type="ECO:0000313" key="3">
    <source>
        <dbReference type="Proteomes" id="UP001058267"/>
    </source>
</evidence>
<name>A0ABY5V7E6_9BACT</name>
<dbReference type="Proteomes" id="UP001058267">
    <property type="component" value="Chromosome"/>
</dbReference>
<dbReference type="Gene3D" id="1.20.58.220">
    <property type="entry name" value="Phosphate transport system protein phou homolog 2, domain 2"/>
    <property type="match status" value="1"/>
</dbReference>
<organism evidence="2 3">
    <name type="scientific">Alistipes senegalensis JC50</name>
    <dbReference type="NCBI Taxonomy" id="1033732"/>
    <lineage>
        <taxon>Bacteria</taxon>
        <taxon>Pseudomonadati</taxon>
        <taxon>Bacteroidota</taxon>
        <taxon>Bacteroidia</taxon>
        <taxon>Bacteroidales</taxon>
        <taxon>Rikenellaceae</taxon>
        <taxon>Alistipes</taxon>
    </lineage>
</organism>
<dbReference type="EMBL" id="CP102252">
    <property type="protein sequence ID" value="UWN65565.1"/>
    <property type="molecule type" value="Genomic_DNA"/>
</dbReference>
<evidence type="ECO:0000313" key="2">
    <source>
        <dbReference type="EMBL" id="UWN65565.1"/>
    </source>
</evidence>
<keyword evidence="3" id="KW-1185">Reference proteome</keyword>
<dbReference type="InterPro" id="IPR052912">
    <property type="entry name" value="UPF0111_domain"/>
</dbReference>
<dbReference type="InterPro" id="IPR038078">
    <property type="entry name" value="PhoU-like_sf"/>
</dbReference>
<accession>A0ABY5V7E6</accession>
<proteinExistence type="inferred from homology"/>
<protein>
    <submittedName>
        <fullName evidence="2">DUF47 family protein</fullName>
    </submittedName>
</protein>
<dbReference type="PANTHER" id="PTHR37298">
    <property type="entry name" value="UPF0111 PROTEIN YKAA"/>
    <property type="match status" value="1"/>
</dbReference>